<evidence type="ECO:0000256" key="2">
    <source>
        <dbReference type="ARBA" id="ARBA00022448"/>
    </source>
</evidence>
<dbReference type="RefSeq" id="WP_211348412.1">
    <property type="nucleotide sequence ID" value="NZ_SNYV01000011.1"/>
</dbReference>
<evidence type="ECO:0000256" key="1">
    <source>
        <dbReference type="ARBA" id="ARBA00004571"/>
    </source>
</evidence>
<evidence type="ECO:0000313" key="9">
    <source>
        <dbReference type="EMBL" id="TDQ79496.1"/>
    </source>
</evidence>
<keyword evidence="10" id="KW-1185">Reference proteome</keyword>
<dbReference type="InterPro" id="IPR036942">
    <property type="entry name" value="Beta-barrel_TonB_sf"/>
</dbReference>
<dbReference type="Proteomes" id="UP000295292">
    <property type="component" value="Unassembled WGS sequence"/>
</dbReference>
<dbReference type="Pfam" id="PF07715">
    <property type="entry name" value="Plug"/>
    <property type="match status" value="1"/>
</dbReference>
<dbReference type="InterPro" id="IPR037066">
    <property type="entry name" value="Plug_dom_sf"/>
</dbReference>
<dbReference type="NCBIfam" id="TIGR04057">
    <property type="entry name" value="SusC_RagA_signa"/>
    <property type="match status" value="1"/>
</dbReference>
<dbReference type="Gene3D" id="2.40.170.20">
    <property type="entry name" value="TonB-dependent receptor, beta-barrel domain"/>
    <property type="match status" value="1"/>
</dbReference>
<dbReference type="InterPro" id="IPR023996">
    <property type="entry name" value="TonB-dep_OMP_SusC/RagA"/>
</dbReference>
<evidence type="ECO:0000256" key="7">
    <source>
        <dbReference type="PROSITE-ProRule" id="PRU01360"/>
    </source>
</evidence>
<sequence>MKESSQKRGYPSKLMALLLWGSVAQIGTGITYAQENSAVVQKQQITVKGKVVDEYDNAIPGATITVLGSNQQLVADTEGNFNVTVAKGTKLRVSFVTMVPVEVTVASEKTLKVRLQSYDINIGEVVVTGYGQTTTRRTTGSVAVVDGDKLKDQPLFNVDKLLQGKVAGVSIKSVSGRPGESAQVRIRGANTITGNAEPLWVVDGVPLQKDIPTISSSQIKNGDFNTIFSGGLAGINANDIESVTVLKDASAAAIYGSRAAGGVIVVTTKRGKAGRMQTSYSNYFSANARPQRMMDLMNSEEKIAWEEELWRRFSKTEFEKNGQYPVIGLVGAVRAGKGEYKGLSRSQQDEILEEAASHTTNWFDELFQNSLSQSHYLSMSGGNERNRYYISTGYGTNNGLVKKTSHDRYNLSAKIDITPNDRLSIGLNTDLAAQTSKEPSVGQDLFKYAYFANPYERAYNTDGSYRGDRTFYSLKENNGGGFELKTPPNGYNILREIDETYGKTDNYSGTITANVGYKIIDLLRFSGIASYSYTNNQSDNINGRYTGAAFSDRLYFDSYPSKRQYGSITQTSSNNSSYMLRGQFEVGNFLKGKHYISALAGTEIRSQRAKSIFAKRYGYDEVTGNSSMPVPPAPIGNDKVDYNGYISYAAMVDGLSGQNRQEDAFASFYVSADYSYDRKYTLSVTGRTDGSNNFGSDQQFNPTWSAGLAWNIDQEDFFESLSSVFSRLSLKAATGYTGNINRTVYPQLIMDYLPTFRKSEDDYYRMGRIGNAPNRNLRWEKTQDYKIALDFGLFKNRITGLVEYYQRNSRDLVTDLRVASTTGFRSQKFNTSSVENSGLELTLGGTIIKKEDLTWTISTNVAYNQNRLTKYSTASGTISGTSSEQIGYPLNSILSGKILGIDPGTGIYRYALRPDAMVMSFNDLRDPNNYVFYLGTSTAPVTGGFSTSVQYKDWSLGLGGNFSFGNKIVDEINTPTNYSSIENKGSGTRESIPTSYNDLYVHQLNVTRDRANVWTEDNPITDGYPRLIDYYGPALGLDQTNPTGSSITKASMLKNVSYVRFGSVHVGYNFKEALLKKIKLSSAGLNFSASNLFTITNYDGIDPETPGAVYPLTRSFSFGLNIGF</sequence>
<feature type="domain" description="TonB-dependent receptor plug" evidence="8">
    <location>
        <begin position="135"/>
        <end position="263"/>
    </location>
</feature>
<accession>A0A4R6WS52</accession>
<dbReference type="PROSITE" id="PS52016">
    <property type="entry name" value="TONB_DEPENDENT_REC_3"/>
    <property type="match status" value="1"/>
</dbReference>
<gene>
    <name evidence="9" type="ORF">CLV99_0935</name>
</gene>
<evidence type="ECO:0000313" key="10">
    <source>
        <dbReference type="Proteomes" id="UP000295292"/>
    </source>
</evidence>
<name>A0A4R6WS52_9SPHI</name>
<proteinExistence type="inferred from homology"/>
<evidence type="ECO:0000256" key="5">
    <source>
        <dbReference type="ARBA" id="ARBA00023136"/>
    </source>
</evidence>
<dbReference type="SUPFAM" id="SSF56935">
    <property type="entry name" value="Porins"/>
    <property type="match status" value="1"/>
</dbReference>
<dbReference type="AlphaFoldDB" id="A0A4R6WS52"/>
<evidence type="ECO:0000256" key="3">
    <source>
        <dbReference type="ARBA" id="ARBA00022452"/>
    </source>
</evidence>
<comment type="caution">
    <text evidence="9">The sequence shown here is derived from an EMBL/GenBank/DDBJ whole genome shotgun (WGS) entry which is preliminary data.</text>
</comment>
<dbReference type="SUPFAM" id="SSF49464">
    <property type="entry name" value="Carboxypeptidase regulatory domain-like"/>
    <property type="match status" value="1"/>
</dbReference>
<comment type="subcellular location">
    <subcellularLocation>
        <location evidence="1 7">Cell outer membrane</location>
        <topology evidence="1 7">Multi-pass membrane protein</topology>
    </subcellularLocation>
</comment>
<dbReference type="InterPro" id="IPR008969">
    <property type="entry name" value="CarboxyPept-like_regulatory"/>
</dbReference>
<keyword evidence="3 7" id="KW-1134">Transmembrane beta strand</keyword>
<dbReference type="InterPro" id="IPR023997">
    <property type="entry name" value="TonB-dep_OMP_SusC/RagA_CS"/>
</dbReference>
<organism evidence="9 10">
    <name type="scientific">Sphingobacterium yanglingense</name>
    <dbReference type="NCBI Taxonomy" id="1437280"/>
    <lineage>
        <taxon>Bacteria</taxon>
        <taxon>Pseudomonadati</taxon>
        <taxon>Bacteroidota</taxon>
        <taxon>Sphingobacteriia</taxon>
        <taxon>Sphingobacteriales</taxon>
        <taxon>Sphingobacteriaceae</taxon>
        <taxon>Sphingobacterium</taxon>
    </lineage>
</organism>
<evidence type="ECO:0000256" key="4">
    <source>
        <dbReference type="ARBA" id="ARBA00022692"/>
    </source>
</evidence>
<protein>
    <submittedName>
        <fullName evidence="9">TonB-linked SusC/RagA family outer membrane protein</fullName>
    </submittedName>
</protein>
<dbReference type="GO" id="GO:0009279">
    <property type="term" value="C:cell outer membrane"/>
    <property type="evidence" value="ECO:0007669"/>
    <property type="project" value="UniProtKB-SubCell"/>
</dbReference>
<dbReference type="EMBL" id="SNYV01000011">
    <property type="protein sequence ID" value="TDQ79496.1"/>
    <property type="molecule type" value="Genomic_DNA"/>
</dbReference>
<dbReference type="NCBIfam" id="TIGR04056">
    <property type="entry name" value="OMP_RagA_SusC"/>
    <property type="match status" value="1"/>
</dbReference>
<keyword evidence="4 7" id="KW-0812">Transmembrane</keyword>
<keyword evidence="5 7" id="KW-0472">Membrane</keyword>
<reference evidence="9 10" key="1">
    <citation type="submission" date="2019-03" db="EMBL/GenBank/DDBJ databases">
        <title>Genomic Encyclopedia of Archaeal and Bacterial Type Strains, Phase II (KMG-II): from individual species to whole genera.</title>
        <authorList>
            <person name="Goeker M."/>
        </authorList>
    </citation>
    <scope>NUCLEOTIDE SEQUENCE [LARGE SCALE GENOMIC DNA]</scope>
    <source>
        <strain evidence="9 10">DSM 28353</strain>
    </source>
</reference>
<dbReference type="Gene3D" id="2.170.130.10">
    <property type="entry name" value="TonB-dependent receptor, plug domain"/>
    <property type="match status" value="1"/>
</dbReference>
<keyword evidence="2 7" id="KW-0813">Transport</keyword>
<keyword evidence="6 7" id="KW-0998">Cell outer membrane</keyword>
<comment type="similarity">
    <text evidence="7">Belongs to the TonB-dependent receptor family.</text>
</comment>
<dbReference type="InterPro" id="IPR012910">
    <property type="entry name" value="Plug_dom"/>
</dbReference>
<evidence type="ECO:0000259" key="8">
    <source>
        <dbReference type="Pfam" id="PF07715"/>
    </source>
</evidence>
<dbReference type="Gene3D" id="2.60.40.1120">
    <property type="entry name" value="Carboxypeptidase-like, regulatory domain"/>
    <property type="match status" value="1"/>
</dbReference>
<dbReference type="Pfam" id="PF13715">
    <property type="entry name" value="CarbopepD_reg_2"/>
    <property type="match status" value="1"/>
</dbReference>
<evidence type="ECO:0000256" key="6">
    <source>
        <dbReference type="ARBA" id="ARBA00023237"/>
    </source>
</evidence>
<dbReference type="InterPro" id="IPR039426">
    <property type="entry name" value="TonB-dep_rcpt-like"/>
</dbReference>